<evidence type="ECO:0000313" key="11">
    <source>
        <dbReference type="Proteomes" id="UP000240883"/>
    </source>
</evidence>
<dbReference type="STRING" id="1448308.A0A2T2NUL4"/>
<dbReference type="SMART" id="SM00730">
    <property type="entry name" value="PSN"/>
    <property type="match status" value="1"/>
</dbReference>
<feature type="transmembrane region" description="Helical" evidence="9">
    <location>
        <begin position="449"/>
        <end position="467"/>
    </location>
</feature>
<feature type="region of interest" description="Disordered" evidence="8">
    <location>
        <begin position="515"/>
        <end position="551"/>
    </location>
</feature>
<reference evidence="10 11" key="1">
    <citation type="journal article" date="2018" name="Front. Microbiol.">
        <title>Genome-Wide Analysis of Corynespora cassiicola Leaf Fall Disease Putative Effectors.</title>
        <authorList>
            <person name="Lopez D."/>
            <person name="Ribeiro S."/>
            <person name="Label P."/>
            <person name="Fumanal B."/>
            <person name="Venisse J.S."/>
            <person name="Kohler A."/>
            <person name="de Oliveira R.R."/>
            <person name="Labutti K."/>
            <person name="Lipzen A."/>
            <person name="Lail K."/>
            <person name="Bauer D."/>
            <person name="Ohm R.A."/>
            <person name="Barry K.W."/>
            <person name="Spatafora J."/>
            <person name="Grigoriev I.V."/>
            <person name="Martin F.M."/>
            <person name="Pujade-Renaud V."/>
        </authorList>
    </citation>
    <scope>NUCLEOTIDE SEQUENCE [LARGE SCALE GENOMIC DNA]</scope>
    <source>
        <strain evidence="10 11">Philippines</strain>
    </source>
</reference>
<feature type="compositionally biased region" description="Acidic residues" evidence="8">
    <location>
        <begin position="68"/>
        <end position="79"/>
    </location>
</feature>
<dbReference type="AlphaFoldDB" id="A0A2T2NUL4"/>
<dbReference type="InterPro" id="IPR006639">
    <property type="entry name" value="Preselin/SPP"/>
</dbReference>
<evidence type="ECO:0000256" key="6">
    <source>
        <dbReference type="ARBA" id="ARBA00022989"/>
    </source>
</evidence>
<dbReference type="PANTHER" id="PTHR12174">
    <property type="entry name" value="SIGNAL PEPTIDE PEPTIDASE"/>
    <property type="match status" value="1"/>
</dbReference>
<feature type="transmembrane region" description="Helical" evidence="9">
    <location>
        <begin position="91"/>
        <end position="109"/>
    </location>
</feature>
<keyword evidence="3 9" id="KW-0812">Transmembrane</keyword>
<feature type="region of interest" description="Disordered" evidence="8">
    <location>
        <begin position="569"/>
        <end position="619"/>
    </location>
</feature>
<sequence>MAEPGLAAQILGRMAYEFSQMQPMIPTYLHLIFSALFPIYAGAHASLSRPSSAAKPSRRKTAKRDADESSGDEDEEEEEEHKMEGLSPSDAIYMPLFAGTALAGLYFLLKWLKDPAILNKLLNGYFAIFGVFSVARLVADALDIGHSLIFPRRYARSGALYHVHGKERRATPVAGKIEDKEPIASPLPGFLSKIPLGPRAQELLWNDRAMPANKWTVRLYLHRVFAGKLRLGAHGIAGFVIALAAVVYFNLIAKPWFLTNLMGFGFSYGALQLMSPTTFATGSLILGALFFYDIYFVFFTPMMVTVAKSLDVPIKLVFPRPPADATSTAPSYAMLGLGDVVLPGIMIGLALRFDLWLFYLCRQKRLPASDGEGEKVIKPEYFSLSGRWSDHFWSHSFTGRPLFHTSSEGPSEQPFTFPKTYFKASLIGYVIGMLTTLGVMHIWGHAQPALLYLVPGVLGSLWLTALVRGEIGLMWNFTEEAEDDSPTDTKNEENFKSKERSSFFSLSDKKAEEREARAKRALRRHISSDDQSEADVKGGYDQKNRVNAVADHKSDREVFSFSIEAPWKLKHPRSIQTASKDDQEQESGEQTMEEDKPNRAPHAVAARESEPPGKRVRLS</sequence>
<dbReference type="Pfam" id="PF04258">
    <property type="entry name" value="Peptidase_A22B"/>
    <property type="match status" value="1"/>
</dbReference>
<evidence type="ECO:0000256" key="2">
    <source>
        <dbReference type="ARBA" id="ARBA00006859"/>
    </source>
</evidence>
<protein>
    <recommendedName>
        <fullName evidence="12">Intramembrane protease 2</fullName>
    </recommendedName>
</protein>
<dbReference type="GO" id="GO:0098554">
    <property type="term" value="C:cytoplasmic side of endoplasmic reticulum membrane"/>
    <property type="evidence" value="ECO:0007669"/>
    <property type="project" value="TreeGrafter"/>
</dbReference>
<accession>A0A2T2NUL4</accession>
<feature type="compositionally biased region" description="Basic and acidic residues" evidence="8">
    <location>
        <begin position="534"/>
        <end position="551"/>
    </location>
</feature>
<keyword evidence="4" id="KW-0378">Hydrolase</keyword>
<name>A0A2T2NUL4_CORCC</name>
<comment type="similarity">
    <text evidence="2">Belongs to the peptidase A22B family.</text>
</comment>
<dbReference type="OrthoDB" id="29661at2759"/>
<feature type="transmembrane region" description="Helical" evidence="9">
    <location>
        <begin position="231"/>
        <end position="249"/>
    </location>
</feature>
<dbReference type="GO" id="GO:0042500">
    <property type="term" value="F:aspartic endopeptidase activity, intramembrane cleaving"/>
    <property type="evidence" value="ECO:0007669"/>
    <property type="project" value="InterPro"/>
</dbReference>
<gene>
    <name evidence="10" type="ORF">BS50DRAFT_632874</name>
</gene>
<keyword evidence="6 9" id="KW-1133">Transmembrane helix</keyword>
<dbReference type="PANTHER" id="PTHR12174:SF23">
    <property type="entry name" value="MINOR HISTOCOMPATIBILITY ANTIGEN H13"/>
    <property type="match status" value="1"/>
</dbReference>
<dbReference type="Proteomes" id="UP000240883">
    <property type="component" value="Unassembled WGS sequence"/>
</dbReference>
<feature type="transmembrane region" description="Helical" evidence="9">
    <location>
        <begin position="28"/>
        <end position="47"/>
    </location>
</feature>
<feature type="transmembrane region" description="Helical" evidence="9">
    <location>
        <begin position="426"/>
        <end position="443"/>
    </location>
</feature>
<evidence type="ECO:0000256" key="3">
    <source>
        <dbReference type="ARBA" id="ARBA00022692"/>
    </source>
</evidence>
<dbReference type="GO" id="GO:0006465">
    <property type="term" value="P:signal peptide processing"/>
    <property type="evidence" value="ECO:0007669"/>
    <property type="project" value="TreeGrafter"/>
</dbReference>
<evidence type="ECO:0000256" key="9">
    <source>
        <dbReference type="SAM" id="Phobius"/>
    </source>
</evidence>
<feature type="transmembrane region" description="Helical" evidence="9">
    <location>
        <begin position="121"/>
        <end position="139"/>
    </location>
</feature>
<evidence type="ECO:0000256" key="7">
    <source>
        <dbReference type="ARBA" id="ARBA00023136"/>
    </source>
</evidence>
<keyword evidence="5" id="KW-0256">Endoplasmic reticulum</keyword>
<keyword evidence="11" id="KW-1185">Reference proteome</keyword>
<feature type="transmembrane region" description="Helical" evidence="9">
    <location>
        <begin position="340"/>
        <end position="360"/>
    </location>
</feature>
<feature type="transmembrane region" description="Helical" evidence="9">
    <location>
        <begin position="283"/>
        <end position="304"/>
    </location>
</feature>
<evidence type="ECO:0000256" key="5">
    <source>
        <dbReference type="ARBA" id="ARBA00022824"/>
    </source>
</evidence>
<comment type="subcellular location">
    <subcellularLocation>
        <location evidence="1">Endoplasmic reticulum membrane</location>
        <topology evidence="1">Multi-pass membrane protein</topology>
    </subcellularLocation>
</comment>
<evidence type="ECO:0000313" key="10">
    <source>
        <dbReference type="EMBL" id="PSN69059.1"/>
    </source>
</evidence>
<evidence type="ECO:0000256" key="1">
    <source>
        <dbReference type="ARBA" id="ARBA00004477"/>
    </source>
</evidence>
<evidence type="ECO:0000256" key="4">
    <source>
        <dbReference type="ARBA" id="ARBA00022801"/>
    </source>
</evidence>
<evidence type="ECO:0000256" key="8">
    <source>
        <dbReference type="SAM" id="MobiDB-lite"/>
    </source>
</evidence>
<dbReference type="GO" id="GO:0033619">
    <property type="term" value="P:membrane protein proteolysis"/>
    <property type="evidence" value="ECO:0007669"/>
    <property type="project" value="TreeGrafter"/>
</dbReference>
<dbReference type="EMBL" id="KZ678133">
    <property type="protein sequence ID" value="PSN69059.1"/>
    <property type="molecule type" value="Genomic_DNA"/>
</dbReference>
<organism evidence="10 11">
    <name type="scientific">Corynespora cassiicola Philippines</name>
    <dbReference type="NCBI Taxonomy" id="1448308"/>
    <lineage>
        <taxon>Eukaryota</taxon>
        <taxon>Fungi</taxon>
        <taxon>Dikarya</taxon>
        <taxon>Ascomycota</taxon>
        <taxon>Pezizomycotina</taxon>
        <taxon>Dothideomycetes</taxon>
        <taxon>Pleosporomycetidae</taxon>
        <taxon>Pleosporales</taxon>
        <taxon>Corynesporascaceae</taxon>
        <taxon>Corynespora</taxon>
    </lineage>
</organism>
<proteinExistence type="inferred from homology"/>
<dbReference type="GO" id="GO:0098553">
    <property type="term" value="C:lumenal side of endoplasmic reticulum membrane"/>
    <property type="evidence" value="ECO:0007669"/>
    <property type="project" value="TreeGrafter"/>
</dbReference>
<dbReference type="InterPro" id="IPR007369">
    <property type="entry name" value="Peptidase_A22B_SPP"/>
</dbReference>
<evidence type="ECO:0008006" key="12">
    <source>
        <dbReference type="Google" id="ProtNLM"/>
    </source>
</evidence>
<keyword evidence="7 9" id="KW-0472">Membrane</keyword>
<feature type="region of interest" description="Disordered" evidence="8">
    <location>
        <begin position="49"/>
        <end position="85"/>
    </location>
</feature>